<dbReference type="EMBL" id="CP000561">
    <property type="protein sequence ID" value="ABO08335.1"/>
    <property type="molecule type" value="Genomic_DNA"/>
</dbReference>
<accession>A3MUL8</accession>
<protein>
    <submittedName>
        <fullName evidence="1">Uncharacterized protein</fullName>
    </submittedName>
</protein>
<sequence>MARKKNYRPLIALAALAVAALAMATLTFTNLTYWLINATLPPAMKYPGTDTTITRSDSSGYNRYVYVSYYYDPSTGYNVTRISIVGFTGDPTNYTNVLQLCNKYYSGTLYAKLVAVGTVGTTNYESYIKDFRVYFVNPTTTPNYVQFQGTSVTQSATGSVSIGPGQCATVGAYVLVDPSLPTSARDGKTVIATYQVNVVFSTSP</sequence>
<dbReference type="HOGENOM" id="CLU_1375586_0_0_2"/>
<dbReference type="STRING" id="410359.Pcal_0910"/>
<reference evidence="3" key="2">
    <citation type="journal article" date="2022" name="Proc. Natl. Acad. Sci. U.S.A.">
        <title>Archaeal bundling pili of &lt;i&gt;Pyrobaculum calidifontis&lt;/i&gt; reveal similarities between archaeal and bacterial biofilms.</title>
        <authorList>
            <person name="Wang F."/>
            <person name="Cvirkaite-Krupovic V."/>
            <person name="Krupovic M."/>
            <person name="Egelman E.H."/>
        </authorList>
    </citation>
    <scope>STRUCTURE BY ELECTRON MICROSCOPY (4.00 ANGSTROMS)</scope>
    <scope>DISULFIDE BONDS</scope>
</reference>
<gene>
    <name evidence="1" type="ordered locus">Pcal_0910</name>
</gene>
<proteinExistence type="evidence at protein level"/>
<dbReference type="eggNOG" id="arCOG05548">
    <property type="taxonomic scope" value="Archaea"/>
</dbReference>
<evidence type="ECO:0000313" key="1">
    <source>
        <dbReference type="EMBL" id="ABO08335.1"/>
    </source>
</evidence>
<dbReference type="EMDB" id="EMD-26474"/>
<dbReference type="KEGG" id="pcl:Pcal_0910"/>
<keyword evidence="2" id="KW-1185">Reference proteome</keyword>
<dbReference type="PDB" id="7UEG">
    <property type="method" value="EM"/>
    <property type="resolution" value="4.00 A"/>
    <property type="chains" value="A/B/C/D/E/F=1-204"/>
</dbReference>
<name>A3MUL8_PYRCJ</name>
<keyword evidence="3" id="KW-0002">3D-structure</keyword>
<dbReference type="OrthoDB" id="31457at2157"/>
<dbReference type="Proteomes" id="UP000001431">
    <property type="component" value="Chromosome"/>
</dbReference>
<dbReference type="SMR" id="A3MUL8"/>
<dbReference type="AlphaFoldDB" id="A3MUL8"/>
<evidence type="ECO:0007829" key="3">
    <source>
        <dbReference type="PDB" id="7UEG"/>
    </source>
</evidence>
<reference evidence="1" key="1">
    <citation type="submission" date="2007-02" db="EMBL/GenBank/DDBJ databases">
        <title>Complete sequence of Pyrobaculum calidifontis JCM 11548.</title>
        <authorList>
            <consortium name="US DOE Joint Genome Institute"/>
            <person name="Copeland A."/>
            <person name="Lucas S."/>
            <person name="Lapidus A."/>
            <person name="Barry K."/>
            <person name="Glavina del Rio T."/>
            <person name="Dalin E."/>
            <person name="Tice H."/>
            <person name="Pitluck S."/>
            <person name="Chain P."/>
            <person name="Malfatti S."/>
            <person name="Shin M."/>
            <person name="Vergez L."/>
            <person name="Schmutz J."/>
            <person name="Larimer F."/>
            <person name="Land M."/>
            <person name="Hauser L."/>
            <person name="Kyrpides N."/>
            <person name="Mikhailova N."/>
            <person name="Cozen A.E."/>
            <person name="Fitz-Gibbon S.T."/>
            <person name="House C.H."/>
            <person name="Saltikov C."/>
            <person name="Lowe T.M."/>
            <person name="Richardson P."/>
        </authorList>
    </citation>
    <scope>NUCLEOTIDE SEQUENCE [LARGE SCALE GENOMIC DNA]</scope>
    <source>
        <strain evidence="1">JCM 11548</strain>
    </source>
</reference>
<evidence type="ECO:0000313" key="2">
    <source>
        <dbReference type="Proteomes" id="UP000001431"/>
    </source>
</evidence>
<organism evidence="1 2">
    <name type="scientific">Pyrobaculum calidifontis (strain DSM 21063 / JCM 11548 / VA1)</name>
    <dbReference type="NCBI Taxonomy" id="410359"/>
    <lineage>
        <taxon>Archaea</taxon>
        <taxon>Thermoproteota</taxon>
        <taxon>Thermoprotei</taxon>
        <taxon>Thermoproteales</taxon>
        <taxon>Thermoproteaceae</taxon>
        <taxon>Pyrobaculum</taxon>
    </lineage>
</organism>
<feature type="disulfide bond" evidence="3">
    <location>
        <begin position="101"/>
        <end position="167"/>
    </location>
</feature>
<dbReference type="GeneID" id="4909445"/>
<dbReference type="RefSeq" id="WP_011849593.1">
    <property type="nucleotide sequence ID" value="NC_009073.1"/>
</dbReference>